<evidence type="ECO:0000256" key="9">
    <source>
        <dbReference type="SAM" id="MobiDB-lite"/>
    </source>
</evidence>
<dbReference type="SMART" id="SM00477">
    <property type="entry name" value="NUC"/>
    <property type="match status" value="1"/>
</dbReference>
<dbReference type="SUPFAM" id="SSF54060">
    <property type="entry name" value="His-Me finger endonucleases"/>
    <property type="match status" value="1"/>
</dbReference>
<name>A0ABQ4R6J6_9HYPH</name>
<dbReference type="InterPro" id="IPR044929">
    <property type="entry name" value="DNA/RNA_non-sp_Endonuclease_sf"/>
</dbReference>
<dbReference type="InterPro" id="IPR001604">
    <property type="entry name" value="Endo_G_ENPP1-like_dom"/>
</dbReference>
<evidence type="ECO:0000256" key="3">
    <source>
        <dbReference type="ARBA" id="ARBA00022722"/>
    </source>
</evidence>
<dbReference type="SMART" id="SM00892">
    <property type="entry name" value="Endonuclease_NS"/>
    <property type="match status" value="1"/>
</dbReference>
<dbReference type="PROSITE" id="PS51257">
    <property type="entry name" value="PROKAR_LIPOPROTEIN"/>
    <property type="match status" value="1"/>
</dbReference>
<keyword evidence="5 8" id="KW-0255">Endonuclease</keyword>
<accession>A0ABQ4R6J6</accession>
<dbReference type="InterPro" id="IPR020821">
    <property type="entry name" value="ENPP1-3/EXOG-like_nuc-like"/>
</dbReference>
<keyword evidence="3 8" id="KW-0540">Nuclease</keyword>
<dbReference type="PANTHER" id="PTHR13966:SF5">
    <property type="entry name" value="ENDONUCLEASE G, MITOCHONDRIAL"/>
    <property type="match status" value="1"/>
</dbReference>
<evidence type="ECO:0000259" key="11">
    <source>
        <dbReference type="SMART" id="SM00477"/>
    </source>
</evidence>
<dbReference type="InterPro" id="IPR044925">
    <property type="entry name" value="His-Me_finger_sf"/>
</dbReference>
<comment type="caution">
    <text evidence="13">The sequence shown here is derived from an EMBL/GenBank/DDBJ whole genome shotgun (WGS) entry which is preliminary data.</text>
</comment>
<evidence type="ECO:0000256" key="8">
    <source>
        <dbReference type="RuleBase" id="RU366055"/>
    </source>
</evidence>
<dbReference type="PROSITE" id="PS01070">
    <property type="entry name" value="NUCLEASE_NON_SPEC"/>
    <property type="match status" value="1"/>
</dbReference>
<comment type="similarity">
    <text evidence="2 8">Belongs to the DNA/RNA non-specific endonuclease family.</text>
</comment>
<protein>
    <recommendedName>
        <fullName evidence="8">Endonuclease</fullName>
        <ecNumber evidence="8">3.1.30.-</ecNumber>
    </recommendedName>
</protein>
<dbReference type="Pfam" id="PF01223">
    <property type="entry name" value="Endonuclease_NS"/>
    <property type="match status" value="1"/>
</dbReference>
<dbReference type="RefSeq" id="WP_128560358.1">
    <property type="nucleotide sequence ID" value="NZ_BPQH01000027.1"/>
</dbReference>
<evidence type="ECO:0000256" key="7">
    <source>
        <dbReference type="ARBA" id="ARBA00022842"/>
    </source>
</evidence>
<evidence type="ECO:0000256" key="1">
    <source>
        <dbReference type="ARBA" id="ARBA00001946"/>
    </source>
</evidence>
<dbReference type="EC" id="3.1.30.-" evidence="8"/>
<evidence type="ECO:0000256" key="6">
    <source>
        <dbReference type="ARBA" id="ARBA00022801"/>
    </source>
</evidence>
<keyword evidence="7" id="KW-0460">Magnesium</keyword>
<evidence type="ECO:0000313" key="13">
    <source>
        <dbReference type="EMBL" id="GJD53311.1"/>
    </source>
</evidence>
<keyword evidence="4 8" id="KW-0479">Metal-binding</keyword>
<evidence type="ECO:0000256" key="5">
    <source>
        <dbReference type="ARBA" id="ARBA00022759"/>
    </source>
</evidence>
<feature type="domain" description="DNA/RNA non-specific endonuclease/pyrophosphatase/phosphodiesterase" evidence="12">
    <location>
        <begin position="53"/>
        <end position="243"/>
    </location>
</feature>
<dbReference type="Gene3D" id="3.40.570.10">
    <property type="entry name" value="Extracellular Endonuclease, subunit A"/>
    <property type="match status" value="1"/>
</dbReference>
<dbReference type="Proteomes" id="UP001055167">
    <property type="component" value="Unassembled WGS sequence"/>
</dbReference>
<reference evidence="13" key="2">
    <citation type="submission" date="2021-08" db="EMBL/GenBank/DDBJ databases">
        <authorList>
            <person name="Tani A."/>
            <person name="Ola A."/>
            <person name="Ogura Y."/>
            <person name="Katsura K."/>
            <person name="Hayashi T."/>
        </authorList>
    </citation>
    <scope>NUCLEOTIDE SEQUENCE</scope>
    <source>
        <strain evidence="13">KCTC 52305</strain>
    </source>
</reference>
<feature type="chain" id="PRO_5047480673" description="Endonuclease" evidence="10">
    <location>
        <begin position="26"/>
        <end position="299"/>
    </location>
</feature>
<evidence type="ECO:0000256" key="2">
    <source>
        <dbReference type="ARBA" id="ARBA00010052"/>
    </source>
</evidence>
<organism evidence="13 14">
    <name type="scientific">Methylobacterium crusticola</name>
    <dbReference type="NCBI Taxonomy" id="1697972"/>
    <lineage>
        <taxon>Bacteria</taxon>
        <taxon>Pseudomonadati</taxon>
        <taxon>Pseudomonadota</taxon>
        <taxon>Alphaproteobacteria</taxon>
        <taxon>Hyphomicrobiales</taxon>
        <taxon>Methylobacteriaceae</taxon>
        <taxon>Methylobacterium</taxon>
    </lineage>
</organism>
<evidence type="ECO:0000256" key="10">
    <source>
        <dbReference type="SAM" id="SignalP"/>
    </source>
</evidence>
<feature type="compositionally biased region" description="Basic and acidic residues" evidence="9">
    <location>
        <begin position="253"/>
        <end position="271"/>
    </location>
</feature>
<evidence type="ECO:0000313" key="14">
    <source>
        <dbReference type="Proteomes" id="UP001055167"/>
    </source>
</evidence>
<dbReference type="InterPro" id="IPR040255">
    <property type="entry name" value="Non-specific_endonuclease"/>
</dbReference>
<feature type="signal peptide" evidence="10">
    <location>
        <begin position="1"/>
        <end position="25"/>
    </location>
</feature>
<comment type="cofactor">
    <cofactor evidence="1 8">
        <name>Mg(2+)</name>
        <dbReference type="ChEBI" id="CHEBI:18420"/>
    </cofactor>
</comment>
<dbReference type="EMBL" id="BPQH01000027">
    <property type="protein sequence ID" value="GJD53311.1"/>
    <property type="molecule type" value="Genomic_DNA"/>
</dbReference>
<evidence type="ECO:0000256" key="4">
    <source>
        <dbReference type="ARBA" id="ARBA00022723"/>
    </source>
</evidence>
<feature type="region of interest" description="Disordered" evidence="9">
    <location>
        <begin position="248"/>
        <end position="271"/>
    </location>
</feature>
<dbReference type="InterPro" id="IPR018524">
    <property type="entry name" value="DNA/RNA_endonuclease_AS"/>
</dbReference>
<keyword evidence="14" id="KW-1185">Reference proteome</keyword>
<keyword evidence="10" id="KW-0732">Signal</keyword>
<reference evidence="13" key="1">
    <citation type="journal article" date="2021" name="Front. Microbiol.">
        <title>Comprehensive Comparative Genomics and Phenotyping of Methylobacterium Species.</title>
        <authorList>
            <person name="Alessa O."/>
            <person name="Ogura Y."/>
            <person name="Fujitani Y."/>
            <person name="Takami H."/>
            <person name="Hayashi T."/>
            <person name="Sahin N."/>
            <person name="Tani A."/>
        </authorList>
    </citation>
    <scope>NUCLEOTIDE SEQUENCE</scope>
    <source>
        <strain evidence="13">KCTC 52305</strain>
    </source>
</reference>
<evidence type="ECO:0000259" key="12">
    <source>
        <dbReference type="SMART" id="SM00892"/>
    </source>
</evidence>
<proteinExistence type="inferred from homology"/>
<keyword evidence="6 8" id="KW-0378">Hydrolase</keyword>
<sequence length="299" mass="32415">MSASRPRRSRGLAAVLLLAPAPALAQGCPEHFAGGTIPALTNPRLSAQTTPLCYRAFAVLYSGLSRTPLYAAEHLTAARVEAARRVDRVDAFHEEERLAPAARSALSDYAGSGWDRGHMAPSGDMPDPASQAESFTLANIVPQNPDDNRRLWAGIESAVRALAVERGDLYVVTGPLFEGGSVSSLKGRVLIPTRLFKAILDPNRGEAGVYLAHNAPGEAWEAVSPARLAEIGGLVVFPDLPQAIRGRAMTLPEPRRDEHAGGERQPRSRRAEPSFLDWLTGEVNRMARRAWRDLLRSLH</sequence>
<gene>
    <name evidence="13" type="ORF">OPKNFCMD_6086</name>
</gene>
<feature type="domain" description="ENPP1-3/EXOG-like endonuclease/phosphodiesterase" evidence="11">
    <location>
        <begin position="54"/>
        <end position="243"/>
    </location>
</feature>
<dbReference type="PANTHER" id="PTHR13966">
    <property type="entry name" value="ENDONUCLEASE RELATED"/>
    <property type="match status" value="1"/>
</dbReference>